<dbReference type="InParanoid" id="K0ILD6"/>
<name>K0ILD6_NITGG</name>
<organism evidence="2 3">
    <name type="scientific">Nitrososphaera gargensis (strain Ga9.2)</name>
    <dbReference type="NCBI Taxonomy" id="1237085"/>
    <lineage>
        <taxon>Archaea</taxon>
        <taxon>Nitrososphaerota</taxon>
        <taxon>Nitrososphaeria</taxon>
        <taxon>Nitrososphaerales</taxon>
        <taxon>Nitrososphaeraceae</taxon>
        <taxon>Nitrososphaera</taxon>
    </lineage>
</organism>
<gene>
    <name evidence="2" type="ordered locus">Ngar_c25190</name>
</gene>
<dbReference type="OrthoDB" id="7902at2157"/>
<dbReference type="PATRIC" id="fig|1237085.11.peg.2497"/>
<proteinExistence type="predicted"/>
<keyword evidence="3" id="KW-1185">Reference proteome</keyword>
<dbReference type="EMBL" id="CP002408">
    <property type="protein sequence ID" value="AFU59442.1"/>
    <property type="molecule type" value="Genomic_DNA"/>
</dbReference>
<dbReference type="BioCyc" id="CNIT1237085:G1324-2518-MONOMER"/>
<protein>
    <recommendedName>
        <fullName evidence="4">RNA-binding protein</fullName>
    </recommendedName>
</protein>
<dbReference type="AlphaFoldDB" id="K0ILD6"/>
<dbReference type="PANTHER" id="PTHR40734">
    <property type="entry name" value="TRNA-SPECIFIC ADENOSINE DEAMINASE-RELATED"/>
    <property type="match status" value="1"/>
</dbReference>
<evidence type="ECO:0000313" key="3">
    <source>
        <dbReference type="Proteomes" id="UP000008037"/>
    </source>
</evidence>
<evidence type="ECO:0008006" key="4">
    <source>
        <dbReference type="Google" id="ProtNLM"/>
    </source>
</evidence>
<dbReference type="STRING" id="1237085.Ngar_c25190"/>
<dbReference type="RefSeq" id="WP_015019977.1">
    <property type="nucleotide sequence ID" value="NC_018719.1"/>
</dbReference>
<dbReference type="Proteomes" id="UP000008037">
    <property type="component" value="Chromosome"/>
</dbReference>
<feature type="region of interest" description="Disordered" evidence="1">
    <location>
        <begin position="1"/>
        <end position="28"/>
    </location>
</feature>
<dbReference type="SUPFAM" id="SSF160975">
    <property type="entry name" value="AF1531-like"/>
    <property type="match status" value="1"/>
</dbReference>
<dbReference type="InterPro" id="IPR007003">
    <property type="entry name" value="DUF655"/>
</dbReference>
<dbReference type="KEGG" id="nga:Ngar_c25190"/>
<dbReference type="HOGENOM" id="CLU_076814_1_0_2"/>
<accession>K0ILD6</accession>
<dbReference type="Pfam" id="PF04919">
    <property type="entry name" value="DUF655"/>
    <property type="match status" value="1"/>
</dbReference>
<evidence type="ECO:0000313" key="2">
    <source>
        <dbReference type="EMBL" id="AFU59442.1"/>
    </source>
</evidence>
<dbReference type="Gene3D" id="2.40.50.140">
    <property type="entry name" value="Nucleic acid-binding proteins"/>
    <property type="match status" value="1"/>
</dbReference>
<dbReference type="InterPro" id="IPR012340">
    <property type="entry name" value="NA-bd_OB-fold"/>
</dbReference>
<reference evidence="2 3" key="1">
    <citation type="journal article" date="2012" name="Environ. Microbiol.">
        <title>The genome of the ammonia-oxidizing Candidatus Nitrososphaera gargensis: insights into metabolic versatility and environmental adaptations.</title>
        <authorList>
            <person name="Spang A."/>
            <person name="Poehlein A."/>
            <person name="Offre P."/>
            <person name="Zumbragel S."/>
            <person name="Haider S."/>
            <person name="Rychlik N."/>
            <person name="Nowka B."/>
            <person name="Schmeisser C."/>
            <person name="Lebedeva E.V."/>
            <person name="Rattei T."/>
            <person name="Bohm C."/>
            <person name="Schmid M."/>
            <person name="Galushko A."/>
            <person name="Hatzenpichler R."/>
            <person name="Weinmaier T."/>
            <person name="Daniel R."/>
            <person name="Schleper C."/>
            <person name="Spieck E."/>
            <person name="Streit W."/>
            <person name="Wagner M."/>
        </authorList>
    </citation>
    <scope>NUCLEOTIDE SEQUENCE [LARGE SCALE GENOMIC DNA]</scope>
    <source>
        <strain evidence="3">Ga9.2</strain>
    </source>
</reference>
<dbReference type="Gene3D" id="1.10.150.280">
    <property type="entry name" value="AF1531-like domain"/>
    <property type="match status" value="1"/>
</dbReference>
<dbReference type="PANTHER" id="PTHR40734:SF1">
    <property type="entry name" value="DNA-BINDING PROTEIN"/>
    <property type="match status" value="1"/>
</dbReference>
<sequence>MSGQQQPPSTPDAAAAGHYSHGEHGQQPRKYEEYAYVLDFTPRGKSITVRGREGVIIQAIGEERLTLLELLGVQNVTVEIGERLYIGREGRDKVASVLGRLEYNDISQAAKNELPNIVEKIVVANEKRFVEYINVSQPITPRIHALELIPGIGKTYMMTIIKERDKKKFENFADLQNRVGLRDPAKLVAKRIIEEIMGQARMNLFVRK</sequence>
<dbReference type="GeneID" id="13794537"/>
<evidence type="ECO:0000256" key="1">
    <source>
        <dbReference type="SAM" id="MobiDB-lite"/>
    </source>
</evidence>